<name>E1R868_SEDSS</name>
<dbReference type="Pfam" id="PF08240">
    <property type="entry name" value="ADH_N"/>
    <property type="match status" value="1"/>
</dbReference>
<sequence>MKAIEALRYGAPDFLQLKEVDKPIPKSRDVLIRVYAASVTRGDVFLQNLPFIAWLPLRIIFGLKRKSIPGHEFAGTIAAVGSAVTSFKKGDRVFGTTTGLPVGSCAEYLCLSQEGTLAEKPGNMTYEEAAAVPVGGLTALYFLRKGKIRDREKVLIFGASGSVGTFAVQIAKYYGAEVTGVSSTVNTELVRSLGADKVVDYTKEDFADRGERYDIIFDAVGKIPGSKIKEALATNGRYVTVRKGIAIERSQDLIFLKGLIEAGKIRTVIDRRYSLEQTAQAYRYVGENHKKGNVVITIDQNLSEKEEL</sequence>
<dbReference type="InterPro" id="IPR013154">
    <property type="entry name" value="ADH-like_N"/>
</dbReference>
<dbReference type="Gene3D" id="3.90.180.10">
    <property type="entry name" value="Medium-chain alcohol dehydrogenases, catalytic domain"/>
    <property type="match status" value="1"/>
</dbReference>
<dbReference type="PROSITE" id="PS00059">
    <property type="entry name" value="ADH_ZINC"/>
    <property type="match status" value="1"/>
</dbReference>
<dbReference type="SUPFAM" id="SSF51735">
    <property type="entry name" value="NAD(P)-binding Rossmann-fold domains"/>
    <property type="match status" value="1"/>
</dbReference>
<evidence type="ECO:0000313" key="4">
    <source>
        <dbReference type="EMBL" id="ADK82923.1"/>
    </source>
</evidence>
<keyword evidence="5" id="KW-1185">Reference proteome</keyword>
<dbReference type="Pfam" id="PF00107">
    <property type="entry name" value="ADH_zinc_N"/>
    <property type="match status" value="1"/>
</dbReference>
<comment type="similarity">
    <text evidence="2">Belongs to the zinc-containing alcohol dehydrogenase family.</text>
</comment>
<dbReference type="AlphaFoldDB" id="E1R868"/>
<dbReference type="PANTHER" id="PTHR44013">
    <property type="entry name" value="ZINC-TYPE ALCOHOL DEHYDROGENASE-LIKE PROTEIN C16A3.02C"/>
    <property type="match status" value="1"/>
</dbReference>
<dbReference type="Proteomes" id="UP000002318">
    <property type="component" value="Chromosome"/>
</dbReference>
<evidence type="ECO:0000259" key="3">
    <source>
        <dbReference type="SMART" id="SM00829"/>
    </source>
</evidence>
<keyword evidence="2" id="KW-0862">Zinc</keyword>
<dbReference type="KEGG" id="ssm:Spirs_3837"/>
<evidence type="ECO:0000256" key="2">
    <source>
        <dbReference type="RuleBase" id="RU361277"/>
    </source>
</evidence>
<dbReference type="STRING" id="573413.Spirs_3837"/>
<organism evidence="4 5">
    <name type="scientific">Sediminispirochaeta smaragdinae (strain DSM 11293 / JCM 15392 / SEBR 4228)</name>
    <name type="common">Spirochaeta smaragdinae</name>
    <dbReference type="NCBI Taxonomy" id="573413"/>
    <lineage>
        <taxon>Bacteria</taxon>
        <taxon>Pseudomonadati</taxon>
        <taxon>Spirochaetota</taxon>
        <taxon>Spirochaetia</taxon>
        <taxon>Spirochaetales</taxon>
        <taxon>Spirochaetaceae</taxon>
        <taxon>Sediminispirochaeta</taxon>
    </lineage>
</organism>
<dbReference type="GO" id="GO:0008270">
    <property type="term" value="F:zinc ion binding"/>
    <property type="evidence" value="ECO:0007669"/>
    <property type="project" value="InterPro"/>
</dbReference>
<dbReference type="EMBL" id="CP002116">
    <property type="protein sequence ID" value="ADK82923.1"/>
    <property type="molecule type" value="Genomic_DNA"/>
</dbReference>
<keyword evidence="2" id="KW-0479">Metal-binding</keyword>
<dbReference type="eggNOG" id="COG0604">
    <property type="taxonomic scope" value="Bacteria"/>
</dbReference>
<feature type="domain" description="Enoyl reductase (ER)" evidence="3">
    <location>
        <begin position="10"/>
        <end position="296"/>
    </location>
</feature>
<dbReference type="InterPro" id="IPR036291">
    <property type="entry name" value="NAD(P)-bd_dom_sf"/>
</dbReference>
<reference evidence="4 5" key="1">
    <citation type="journal article" date="2010" name="Stand. Genomic Sci.">
        <title>Complete genome sequence of Spirochaeta smaragdinae type strain (SEBR 4228).</title>
        <authorList>
            <person name="Mavromatis K."/>
            <person name="Yasawong M."/>
            <person name="Chertkov O."/>
            <person name="Lapidus A."/>
            <person name="Lucas S."/>
            <person name="Nolan M."/>
            <person name="Del Rio T.G."/>
            <person name="Tice H."/>
            <person name="Cheng J.F."/>
            <person name="Pitluck S."/>
            <person name="Liolios K."/>
            <person name="Ivanova N."/>
            <person name="Tapia R."/>
            <person name="Han C."/>
            <person name="Bruce D."/>
            <person name="Goodwin L."/>
            <person name="Pati A."/>
            <person name="Chen A."/>
            <person name="Palaniappan K."/>
            <person name="Land M."/>
            <person name="Hauser L."/>
            <person name="Chang Y.J."/>
            <person name="Jeffries C.D."/>
            <person name="Detter J.C."/>
            <person name="Rohde M."/>
            <person name="Brambilla E."/>
            <person name="Spring S."/>
            <person name="Goker M."/>
            <person name="Sikorski J."/>
            <person name="Woyke T."/>
            <person name="Bristow J."/>
            <person name="Eisen J.A."/>
            <person name="Markowitz V."/>
            <person name="Hugenholtz P."/>
            <person name="Klenk H.P."/>
            <person name="Kyrpides N.C."/>
        </authorList>
    </citation>
    <scope>NUCLEOTIDE SEQUENCE [LARGE SCALE GENOMIC DNA]</scope>
    <source>
        <strain evidence="5">DSM 11293 / JCM 15392 / SEBR 4228</strain>
    </source>
</reference>
<dbReference type="OrthoDB" id="9792162at2"/>
<proteinExistence type="inferred from homology"/>
<dbReference type="RefSeq" id="WP_013256382.1">
    <property type="nucleotide sequence ID" value="NC_014364.1"/>
</dbReference>
<accession>E1R868</accession>
<dbReference type="PANTHER" id="PTHR44013:SF1">
    <property type="entry name" value="ZINC-TYPE ALCOHOL DEHYDROGENASE-LIKE PROTEIN C16A3.02C"/>
    <property type="match status" value="1"/>
</dbReference>
<evidence type="ECO:0000313" key="5">
    <source>
        <dbReference type="Proteomes" id="UP000002318"/>
    </source>
</evidence>
<dbReference type="SUPFAM" id="SSF50129">
    <property type="entry name" value="GroES-like"/>
    <property type="match status" value="1"/>
</dbReference>
<dbReference type="Pfam" id="PF13602">
    <property type="entry name" value="ADH_zinc_N_2"/>
    <property type="match status" value="1"/>
</dbReference>
<dbReference type="SMART" id="SM00829">
    <property type="entry name" value="PKS_ER"/>
    <property type="match status" value="1"/>
</dbReference>
<dbReference type="InterPro" id="IPR011032">
    <property type="entry name" value="GroES-like_sf"/>
</dbReference>
<protein>
    <submittedName>
        <fullName evidence="4">Alcohol dehydrogenase zinc-binding domain protein</fullName>
    </submittedName>
</protein>
<dbReference type="HOGENOM" id="CLU_026673_3_3_12"/>
<evidence type="ECO:0000256" key="1">
    <source>
        <dbReference type="ARBA" id="ARBA00023002"/>
    </source>
</evidence>
<dbReference type="InterPro" id="IPR002328">
    <property type="entry name" value="ADH_Zn_CS"/>
</dbReference>
<dbReference type="GO" id="GO:0016616">
    <property type="term" value="F:oxidoreductase activity, acting on the CH-OH group of donors, NAD or NADP as acceptor"/>
    <property type="evidence" value="ECO:0007669"/>
    <property type="project" value="UniProtKB-ARBA"/>
</dbReference>
<dbReference type="InterPro" id="IPR013149">
    <property type="entry name" value="ADH-like_C"/>
</dbReference>
<dbReference type="InterPro" id="IPR020843">
    <property type="entry name" value="ER"/>
</dbReference>
<dbReference type="CDD" id="cd08267">
    <property type="entry name" value="MDR1"/>
    <property type="match status" value="1"/>
</dbReference>
<dbReference type="InterPro" id="IPR052733">
    <property type="entry name" value="Chloroplast_QOR"/>
</dbReference>
<keyword evidence="1" id="KW-0560">Oxidoreductase</keyword>
<gene>
    <name evidence="4" type="ordered locus">Spirs_3837</name>
</gene>
<comment type="cofactor">
    <cofactor evidence="2">
        <name>Zn(2+)</name>
        <dbReference type="ChEBI" id="CHEBI:29105"/>
    </cofactor>
</comment>
<dbReference type="Gene3D" id="3.40.50.720">
    <property type="entry name" value="NAD(P)-binding Rossmann-like Domain"/>
    <property type="match status" value="1"/>
</dbReference>